<gene>
    <name evidence="6" type="ORF">SAMN02910314_01047</name>
</gene>
<evidence type="ECO:0000256" key="4">
    <source>
        <dbReference type="ARBA" id="ARBA00023163"/>
    </source>
</evidence>
<dbReference type="Gene3D" id="1.10.10.10">
    <property type="entry name" value="Winged helix-like DNA-binding domain superfamily/Winged helix DNA-binding domain"/>
    <property type="match status" value="1"/>
</dbReference>
<evidence type="ECO:0000313" key="7">
    <source>
        <dbReference type="Proteomes" id="UP000182975"/>
    </source>
</evidence>
<organism evidence="6 7">
    <name type="scientific">Denitrobacterium detoxificans</name>
    <dbReference type="NCBI Taxonomy" id="79604"/>
    <lineage>
        <taxon>Bacteria</taxon>
        <taxon>Bacillati</taxon>
        <taxon>Actinomycetota</taxon>
        <taxon>Coriobacteriia</taxon>
        <taxon>Eggerthellales</taxon>
        <taxon>Eggerthellaceae</taxon>
        <taxon>Denitrobacterium</taxon>
    </lineage>
</organism>
<keyword evidence="2" id="KW-0805">Transcription regulation</keyword>
<evidence type="ECO:0000256" key="2">
    <source>
        <dbReference type="ARBA" id="ARBA00023015"/>
    </source>
</evidence>
<feature type="domain" description="HTH lysR-type" evidence="5">
    <location>
        <begin position="1"/>
        <end position="58"/>
    </location>
</feature>
<dbReference type="InterPro" id="IPR005119">
    <property type="entry name" value="LysR_subst-bd"/>
</dbReference>
<dbReference type="PATRIC" id="fig|79604.3.peg.1492"/>
<dbReference type="PANTHER" id="PTHR30346">
    <property type="entry name" value="TRANSCRIPTIONAL DUAL REGULATOR HCAR-RELATED"/>
    <property type="match status" value="1"/>
</dbReference>
<evidence type="ECO:0000256" key="1">
    <source>
        <dbReference type="ARBA" id="ARBA00009437"/>
    </source>
</evidence>
<protein>
    <submittedName>
        <fullName evidence="6">DNA-binding transcriptional regulator, LysR family</fullName>
    </submittedName>
</protein>
<dbReference type="KEGG" id="ddt:AAY81_07405"/>
<dbReference type="GO" id="GO:0003700">
    <property type="term" value="F:DNA-binding transcription factor activity"/>
    <property type="evidence" value="ECO:0007669"/>
    <property type="project" value="InterPro"/>
</dbReference>
<dbReference type="Pfam" id="PF03466">
    <property type="entry name" value="LysR_substrate"/>
    <property type="match status" value="1"/>
</dbReference>
<dbReference type="Proteomes" id="UP000182975">
    <property type="component" value="Unassembled WGS sequence"/>
</dbReference>
<dbReference type="CDD" id="cd05466">
    <property type="entry name" value="PBP2_LTTR_substrate"/>
    <property type="match status" value="1"/>
</dbReference>
<dbReference type="Gene3D" id="3.40.190.290">
    <property type="match status" value="1"/>
</dbReference>
<dbReference type="GO" id="GO:0003677">
    <property type="term" value="F:DNA binding"/>
    <property type="evidence" value="ECO:0007669"/>
    <property type="project" value="UniProtKB-KW"/>
</dbReference>
<dbReference type="PANTHER" id="PTHR30346:SF0">
    <property type="entry name" value="HCA OPERON TRANSCRIPTIONAL ACTIVATOR HCAR"/>
    <property type="match status" value="1"/>
</dbReference>
<evidence type="ECO:0000256" key="3">
    <source>
        <dbReference type="ARBA" id="ARBA00023125"/>
    </source>
</evidence>
<dbReference type="InterPro" id="IPR036390">
    <property type="entry name" value="WH_DNA-bd_sf"/>
</dbReference>
<dbReference type="SUPFAM" id="SSF53850">
    <property type="entry name" value="Periplasmic binding protein-like II"/>
    <property type="match status" value="1"/>
</dbReference>
<sequence>MNSNQLRWFCSACETRSFAKAAEATFVSRQAFGKAIKSMEDELGCPLFHRTEQGVTPTESAMLIYPIAQRCVNDIAHMRAICDEHALCTRTPIRIAIADGVVESMDDSFFDELERKNPTCDIAIEKHFYTRCMDYLHDGKVDFAIAPGPLREQQLESIPLAREQVYAATAPGTVHFPANEVTLENLATLSFFSVGNGERAMLGLDRIFEEHGLAINRIDQYTEFGIVMQKAHTGTAAALVPESMLPRLAADMVTLPIPPSITTWELHCFWLPHEPSNAEASIIRFMRERMV</sequence>
<proteinExistence type="inferred from homology"/>
<keyword evidence="7" id="KW-1185">Reference proteome</keyword>
<comment type="similarity">
    <text evidence="1">Belongs to the LysR transcriptional regulatory family.</text>
</comment>
<dbReference type="PROSITE" id="PS50931">
    <property type="entry name" value="HTH_LYSR"/>
    <property type="match status" value="1"/>
</dbReference>
<dbReference type="SUPFAM" id="SSF46785">
    <property type="entry name" value="Winged helix' DNA-binding domain"/>
    <property type="match status" value="1"/>
</dbReference>
<keyword evidence="3 6" id="KW-0238">DNA-binding</keyword>
<dbReference type="OrthoDB" id="3176554at2"/>
<keyword evidence="4" id="KW-0804">Transcription</keyword>
<dbReference type="EMBL" id="FOEC01000005">
    <property type="protein sequence ID" value="SEO74112.1"/>
    <property type="molecule type" value="Genomic_DNA"/>
</dbReference>
<dbReference type="InterPro" id="IPR000847">
    <property type="entry name" value="LysR_HTH_N"/>
</dbReference>
<dbReference type="RefSeq" id="WP_066663347.1">
    <property type="nucleotide sequence ID" value="NZ_CP011402.1"/>
</dbReference>
<dbReference type="AlphaFoldDB" id="A0A172RZ13"/>
<dbReference type="InterPro" id="IPR036388">
    <property type="entry name" value="WH-like_DNA-bd_sf"/>
</dbReference>
<name>A0A172RZ13_9ACTN</name>
<dbReference type="STRING" id="79604.AAY81_07405"/>
<evidence type="ECO:0000313" key="6">
    <source>
        <dbReference type="EMBL" id="SEO74112.1"/>
    </source>
</evidence>
<dbReference type="Pfam" id="PF00126">
    <property type="entry name" value="HTH_1"/>
    <property type="match status" value="1"/>
</dbReference>
<accession>A0A172RZ13</accession>
<reference evidence="7" key="1">
    <citation type="submission" date="2016-10" db="EMBL/GenBank/DDBJ databases">
        <authorList>
            <person name="Varghese N."/>
        </authorList>
    </citation>
    <scope>NUCLEOTIDE SEQUENCE [LARGE SCALE GENOMIC DNA]</scope>
    <source>
        <strain evidence="7">DSM 21843</strain>
    </source>
</reference>
<dbReference type="GO" id="GO:0032993">
    <property type="term" value="C:protein-DNA complex"/>
    <property type="evidence" value="ECO:0007669"/>
    <property type="project" value="TreeGrafter"/>
</dbReference>
<evidence type="ECO:0000259" key="5">
    <source>
        <dbReference type="PROSITE" id="PS50931"/>
    </source>
</evidence>